<dbReference type="InterPro" id="IPR018359">
    <property type="entry name" value="Bromodomain_CS"/>
</dbReference>
<evidence type="ECO:0000313" key="10">
    <source>
        <dbReference type="Proteomes" id="UP000037460"/>
    </source>
</evidence>
<feature type="coiled-coil region" evidence="5">
    <location>
        <begin position="123"/>
        <end position="169"/>
    </location>
</feature>
<evidence type="ECO:0000256" key="5">
    <source>
        <dbReference type="SAM" id="Coils"/>
    </source>
</evidence>
<evidence type="ECO:0000256" key="1">
    <source>
        <dbReference type="ARBA" id="ARBA00023015"/>
    </source>
</evidence>
<feature type="compositionally biased region" description="Low complexity" evidence="6">
    <location>
        <begin position="279"/>
        <end position="289"/>
    </location>
</feature>
<evidence type="ECO:0000259" key="8">
    <source>
        <dbReference type="PROSITE" id="PS51525"/>
    </source>
</evidence>
<feature type="domain" description="NET" evidence="8">
    <location>
        <begin position="171"/>
        <end position="252"/>
    </location>
</feature>
<dbReference type="PROSITE" id="PS51525">
    <property type="entry name" value="NET"/>
    <property type="match status" value="1"/>
</dbReference>
<organism evidence="9 10">
    <name type="scientific">Chrysochromulina tobinii</name>
    <dbReference type="NCBI Taxonomy" id="1460289"/>
    <lineage>
        <taxon>Eukaryota</taxon>
        <taxon>Haptista</taxon>
        <taxon>Haptophyta</taxon>
        <taxon>Prymnesiophyceae</taxon>
        <taxon>Prymnesiales</taxon>
        <taxon>Chrysochromulinaceae</taxon>
        <taxon>Chrysochromulina</taxon>
    </lineage>
</organism>
<dbReference type="Proteomes" id="UP000037460">
    <property type="component" value="Unassembled WGS sequence"/>
</dbReference>
<dbReference type="OrthoDB" id="21449at2759"/>
<dbReference type="AlphaFoldDB" id="A0A0M0JNZ0"/>
<comment type="caution">
    <text evidence="9">The sequence shown here is derived from an EMBL/GenBank/DDBJ whole genome shotgun (WGS) entry which is preliminary data.</text>
</comment>
<name>A0A0M0JNZ0_9EUKA</name>
<evidence type="ECO:0000313" key="9">
    <source>
        <dbReference type="EMBL" id="KOO28314.1"/>
    </source>
</evidence>
<dbReference type="InterPro" id="IPR027353">
    <property type="entry name" value="NET_dom"/>
</dbReference>
<protein>
    <submittedName>
        <fullName evidence="9">Bromodomain containing protein</fullName>
    </submittedName>
</protein>
<evidence type="ECO:0000256" key="6">
    <source>
        <dbReference type="SAM" id="MobiDB-lite"/>
    </source>
</evidence>
<keyword evidence="5" id="KW-0175">Coiled coil</keyword>
<dbReference type="Gene3D" id="1.20.920.10">
    <property type="entry name" value="Bromodomain-like"/>
    <property type="match status" value="1"/>
</dbReference>
<dbReference type="PRINTS" id="PR00503">
    <property type="entry name" value="BROMODOMAIN"/>
</dbReference>
<dbReference type="PROSITE" id="PS50014">
    <property type="entry name" value="BROMODOMAIN_2"/>
    <property type="match status" value="1"/>
</dbReference>
<dbReference type="PROSITE" id="PS00633">
    <property type="entry name" value="BROMODOMAIN_1"/>
    <property type="match status" value="1"/>
</dbReference>
<keyword evidence="10" id="KW-1185">Reference proteome</keyword>
<evidence type="ECO:0000256" key="3">
    <source>
        <dbReference type="ARBA" id="ARBA00023163"/>
    </source>
</evidence>
<dbReference type="Pfam" id="PF00439">
    <property type="entry name" value="Bromodomain"/>
    <property type="match status" value="1"/>
</dbReference>
<dbReference type="PANTHER" id="PTHR45926">
    <property type="entry name" value="OSJNBA0053K19.4 PROTEIN"/>
    <property type="match status" value="1"/>
</dbReference>
<sequence>MGLPNAGGQTHRKRATVAPARLSAGGDGTVKAELKEAKKVLKDLMGRQVAWLFNKPVDVTKYPQYYEVISHPMDLGTIRKKLEGGEYEDLDAFTSDLRLVWHNCYTFNRDDQPNDPNSVTSMARELEHRSEELLKQIPQVLERERAEKLDKETDAAKDLKKQLREMQKAQLLQQELMMKQMQQMQQQMMMGGMAPLGANDLSKAVKIIQDNNPSLASGDGHIEVDINALDNPTLWRLWDYLEKCNGPKPKKSGGGGKRGSAANSLLSNIDAASMRNPHQLQQDQRQQAQRQRDEQRLREREERERQRQGAGIDMMGQQKAMTEADQWGGDGFDEYGLGGF</sequence>
<keyword evidence="1" id="KW-0805">Transcription regulation</keyword>
<proteinExistence type="predicted"/>
<evidence type="ECO:0000256" key="2">
    <source>
        <dbReference type="ARBA" id="ARBA00023117"/>
    </source>
</evidence>
<reference evidence="10" key="1">
    <citation type="journal article" date="2015" name="PLoS Genet.">
        <title>Genome Sequence and Transcriptome Analyses of Chrysochromulina tobin: Metabolic Tools for Enhanced Algal Fitness in the Prominent Order Prymnesiales (Haptophyceae).</title>
        <authorList>
            <person name="Hovde B.T."/>
            <person name="Deodato C.R."/>
            <person name="Hunsperger H.M."/>
            <person name="Ryken S.A."/>
            <person name="Yost W."/>
            <person name="Jha R.K."/>
            <person name="Patterson J."/>
            <person name="Monnat R.J. Jr."/>
            <person name="Barlow S.B."/>
            <person name="Starkenburg S.R."/>
            <person name="Cattolico R.A."/>
        </authorList>
    </citation>
    <scope>NUCLEOTIDE SEQUENCE</scope>
    <source>
        <strain evidence="10">CCMP291</strain>
    </source>
</reference>
<dbReference type="EMBL" id="JWZX01002586">
    <property type="protein sequence ID" value="KOO28314.1"/>
    <property type="molecule type" value="Genomic_DNA"/>
</dbReference>
<evidence type="ECO:0000259" key="7">
    <source>
        <dbReference type="PROSITE" id="PS50014"/>
    </source>
</evidence>
<keyword evidence="2 4" id="KW-0103">Bromodomain</keyword>
<feature type="region of interest" description="Disordered" evidence="6">
    <location>
        <begin position="1"/>
        <end position="27"/>
    </location>
</feature>
<dbReference type="CDD" id="cd04369">
    <property type="entry name" value="Bromodomain"/>
    <property type="match status" value="1"/>
</dbReference>
<dbReference type="InterPro" id="IPR038336">
    <property type="entry name" value="NET_sf"/>
</dbReference>
<dbReference type="InterPro" id="IPR036427">
    <property type="entry name" value="Bromodomain-like_sf"/>
</dbReference>
<feature type="region of interest" description="Disordered" evidence="6">
    <location>
        <begin position="276"/>
        <end position="340"/>
    </location>
</feature>
<dbReference type="Pfam" id="PF17035">
    <property type="entry name" value="BET"/>
    <property type="match status" value="1"/>
</dbReference>
<dbReference type="InterPro" id="IPR001487">
    <property type="entry name" value="Bromodomain"/>
</dbReference>
<feature type="compositionally biased region" description="Basic and acidic residues" evidence="6">
    <location>
        <begin position="290"/>
        <end position="307"/>
    </location>
</feature>
<keyword evidence="3" id="KW-0804">Transcription</keyword>
<accession>A0A0M0JNZ0</accession>
<evidence type="ECO:0000256" key="4">
    <source>
        <dbReference type="PROSITE-ProRule" id="PRU00035"/>
    </source>
</evidence>
<dbReference type="SMART" id="SM00297">
    <property type="entry name" value="BROMO"/>
    <property type="match status" value="1"/>
</dbReference>
<dbReference type="SUPFAM" id="SSF47370">
    <property type="entry name" value="Bromodomain"/>
    <property type="match status" value="1"/>
</dbReference>
<gene>
    <name evidence="9" type="ORF">Ctob_003958</name>
</gene>
<feature type="domain" description="Bromo" evidence="7">
    <location>
        <begin position="45"/>
        <end position="115"/>
    </location>
</feature>
<dbReference type="Gene3D" id="1.20.1270.220">
    <property type="match status" value="1"/>
</dbReference>